<dbReference type="SUPFAM" id="SSF57625">
    <property type="entry name" value="Invertebrate chitin-binding proteins"/>
    <property type="match status" value="1"/>
</dbReference>
<organism evidence="3 4">
    <name type="scientific">Cryptolaemus montrouzieri</name>
    <dbReference type="NCBI Taxonomy" id="559131"/>
    <lineage>
        <taxon>Eukaryota</taxon>
        <taxon>Metazoa</taxon>
        <taxon>Ecdysozoa</taxon>
        <taxon>Arthropoda</taxon>
        <taxon>Hexapoda</taxon>
        <taxon>Insecta</taxon>
        <taxon>Pterygota</taxon>
        <taxon>Neoptera</taxon>
        <taxon>Endopterygota</taxon>
        <taxon>Coleoptera</taxon>
        <taxon>Polyphaga</taxon>
        <taxon>Cucujiformia</taxon>
        <taxon>Coccinelloidea</taxon>
        <taxon>Coccinellidae</taxon>
        <taxon>Scymninae</taxon>
        <taxon>Scymnini</taxon>
        <taxon>Cryptolaemus</taxon>
    </lineage>
</organism>
<accession>A0ABD2P0Y4</accession>
<dbReference type="InterPro" id="IPR002557">
    <property type="entry name" value="Chitin-bd_dom"/>
</dbReference>
<proteinExistence type="predicted"/>
<dbReference type="SMART" id="SM00494">
    <property type="entry name" value="ChtBD2"/>
    <property type="match status" value="1"/>
</dbReference>
<keyword evidence="4" id="KW-1185">Reference proteome</keyword>
<feature type="compositionally biased region" description="Polar residues" evidence="1">
    <location>
        <begin position="45"/>
        <end position="58"/>
    </location>
</feature>
<name>A0ABD2P0Y4_9CUCU</name>
<comment type="caution">
    <text evidence="3">The sequence shown here is derived from an EMBL/GenBank/DDBJ whole genome shotgun (WGS) entry which is preliminary data.</text>
</comment>
<dbReference type="PROSITE" id="PS50940">
    <property type="entry name" value="CHIT_BIND_II"/>
    <property type="match status" value="1"/>
</dbReference>
<dbReference type="EMBL" id="JABFTP020000165">
    <property type="protein sequence ID" value="KAL3284611.1"/>
    <property type="molecule type" value="Genomic_DNA"/>
</dbReference>
<dbReference type="Gene3D" id="2.170.140.10">
    <property type="entry name" value="Chitin binding domain"/>
    <property type="match status" value="1"/>
</dbReference>
<evidence type="ECO:0000313" key="3">
    <source>
        <dbReference type="EMBL" id="KAL3284611.1"/>
    </source>
</evidence>
<protein>
    <recommendedName>
        <fullName evidence="2">Chitin-binding type-2 domain-containing protein</fullName>
    </recommendedName>
</protein>
<dbReference type="AlphaFoldDB" id="A0ABD2P0Y4"/>
<evidence type="ECO:0000256" key="1">
    <source>
        <dbReference type="SAM" id="MobiDB-lite"/>
    </source>
</evidence>
<feature type="region of interest" description="Disordered" evidence="1">
    <location>
        <begin position="40"/>
        <end position="76"/>
    </location>
</feature>
<reference evidence="3 4" key="1">
    <citation type="journal article" date="2021" name="BMC Biol.">
        <title>Horizontally acquired antibacterial genes associated with adaptive radiation of ladybird beetles.</title>
        <authorList>
            <person name="Li H.S."/>
            <person name="Tang X.F."/>
            <person name="Huang Y.H."/>
            <person name="Xu Z.Y."/>
            <person name="Chen M.L."/>
            <person name="Du X.Y."/>
            <person name="Qiu B.Y."/>
            <person name="Chen P.T."/>
            <person name="Zhang W."/>
            <person name="Slipinski A."/>
            <person name="Escalona H.E."/>
            <person name="Waterhouse R.M."/>
            <person name="Zwick A."/>
            <person name="Pang H."/>
        </authorList>
    </citation>
    <scope>NUCLEOTIDE SEQUENCE [LARGE SCALE GENOMIC DNA]</scope>
    <source>
        <strain evidence="3">SYSU2018</strain>
    </source>
</reference>
<evidence type="ECO:0000259" key="2">
    <source>
        <dbReference type="PROSITE" id="PS50940"/>
    </source>
</evidence>
<gene>
    <name evidence="3" type="ORF">HHI36_018765</name>
</gene>
<sequence>MRPSFQLRTSSVPKTSRRTTSVLITYSTNSSTTERTIINRRKNSKITNSRKSELNTPKTSPPRYFHHTSATPRTKLTTRRGNIALDQSLQSSTQQLLENTQSRPETTELAQIAFTLLQQAPLPSLRTKVSTVPYSVPINIFTEATSPRTRYTPATAPMLTPFNHRFVQKRPPPTEITRPSSPFLVFQEAPINYPYNYDQSNLSKYTKVIVHSNGNVECLDQGNFPHPTSCKKFISCAKMENEKILGWEYTCPKNLSFDPIGGICNWSAETGCNEKR</sequence>
<dbReference type="Pfam" id="PF01607">
    <property type="entry name" value="CBM_14"/>
    <property type="match status" value="1"/>
</dbReference>
<dbReference type="Proteomes" id="UP001516400">
    <property type="component" value="Unassembled WGS sequence"/>
</dbReference>
<dbReference type="InterPro" id="IPR036508">
    <property type="entry name" value="Chitin-bd_dom_sf"/>
</dbReference>
<evidence type="ECO:0000313" key="4">
    <source>
        <dbReference type="Proteomes" id="UP001516400"/>
    </source>
</evidence>
<feature type="domain" description="Chitin-binding type-2" evidence="2">
    <location>
        <begin position="215"/>
        <end position="274"/>
    </location>
</feature>